<keyword evidence="2" id="KW-1185">Reference proteome</keyword>
<dbReference type="Proteomes" id="UP000546701">
    <property type="component" value="Unassembled WGS sequence"/>
</dbReference>
<evidence type="ECO:0000313" key="2">
    <source>
        <dbReference type="Proteomes" id="UP000546701"/>
    </source>
</evidence>
<evidence type="ECO:0000313" key="1">
    <source>
        <dbReference type="EMBL" id="MBB5727938.1"/>
    </source>
</evidence>
<proteinExistence type="predicted"/>
<accession>A0A7W9F074</accession>
<gene>
    <name evidence="1" type="ORF">FHS99_000394</name>
</gene>
<dbReference type="EMBL" id="JACIJR010000001">
    <property type="protein sequence ID" value="MBB5727938.1"/>
    <property type="molecule type" value="Genomic_DNA"/>
</dbReference>
<comment type="caution">
    <text evidence="1">The sequence shown here is derived from an EMBL/GenBank/DDBJ whole genome shotgun (WGS) entry which is preliminary data.</text>
</comment>
<organism evidence="1 2">
    <name type="scientific">Sphingomonas prati</name>
    <dbReference type="NCBI Taxonomy" id="1843237"/>
    <lineage>
        <taxon>Bacteria</taxon>
        <taxon>Pseudomonadati</taxon>
        <taxon>Pseudomonadota</taxon>
        <taxon>Alphaproteobacteria</taxon>
        <taxon>Sphingomonadales</taxon>
        <taxon>Sphingomonadaceae</taxon>
        <taxon>Sphingomonas</taxon>
    </lineage>
</organism>
<sequence>MLVLIMLLQSWAAAGTASEYPYVRCAAEKVFKAAATENPEAAIAAAEKDCVQLRAASIALMKNDYVRETNASLSEVQSIPTAQLETVTVEQVRHMLRQIISEKRSAAVPSSANFR</sequence>
<name>A0A7W9F074_9SPHN</name>
<reference evidence="1 2" key="1">
    <citation type="submission" date="2020-08" db="EMBL/GenBank/DDBJ databases">
        <title>Genomic Encyclopedia of Type Strains, Phase IV (KMG-IV): sequencing the most valuable type-strain genomes for metagenomic binning, comparative biology and taxonomic classification.</title>
        <authorList>
            <person name="Goeker M."/>
        </authorList>
    </citation>
    <scope>NUCLEOTIDE SEQUENCE [LARGE SCALE GENOMIC DNA]</scope>
    <source>
        <strain evidence="1 2">DSM 103336</strain>
    </source>
</reference>
<dbReference type="RefSeq" id="WP_157175075.1">
    <property type="nucleotide sequence ID" value="NZ_BMJP01000001.1"/>
</dbReference>
<dbReference type="AlphaFoldDB" id="A0A7W9F074"/>
<protein>
    <submittedName>
        <fullName evidence="1">Uncharacterized protein</fullName>
    </submittedName>
</protein>